<dbReference type="InterPro" id="IPR036388">
    <property type="entry name" value="WH-like_DNA-bd_sf"/>
</dbReference>
<evidence type="ECO:0000313" key="5">
    <source>
        <dbReference type="EMBL" id="MBE6058874.1"/>
    </source>
</evidence>
<evidence type="ECO:0000256" key="2">
    <source>
        <dbReference type="ARBA" id="ARBA00023125"/>
    </source>
</evidence>
<accession>A0A927ZJ68</accession>
<gene>
    <name evidence="5" type="ORF">E7215_01680</name>
</gene>
<dbReference type="AlphaFoldDB" id="A0A927ZJ68"/>
<reference evidence="5" key="1">
    <citation type="submission" date="2019-04" db="EMBL/GenBank/DDBJ databases">
        <title>Evolution of Biomass-Degrading Anaerobic Consortia Revealed by Metagenomics.</title>
        <authorList>
            <person name="Peng X."/>
        </authorList>
    </citation>
    <scope>NUCLEOTIDE SEQUENCE</scope>
    <source>
        <strain evidence="5">SIG254</strain>
    </source>
</reference>
<evidence type="ECO:0000313" key="6">
    <source>
        <dbReference type="Proteomes" id="UP000768462"/>
    </source>
</evidence>
<dbReference type="Pfam" id="PF00392">
    <property type="entry name" value="GntR"/>
    <property type="match status" value="1"/>
</dbReference>
<dbReference type="PROSITE" id="PS50949">
    <property type="entry name" value="HTH_GNTR"/>
    <property type="match status" value="1"/>
</dbReference>
<dbReference type="PANTHER" id="PTHR44846:SF1">
    <property type="entry name" value="MANNOSYL-D-GLYCERATE TRANSPORT_METABOLISM SYSTEM REPRESSOR MNGR-RELATED"/>
    <property type="match status" value="1"/>
</dbReference>
<dbReference type="SUPFAM" id="SSF64288">
    <property type="entry name" value="Chorismate lyase-like"/>
    <property type="match status" value="1"/>
</dbReference>
<organism evidence="5 6">
    <name type="scientific">Clostridium sulfidigenes</name>
    <dbReference type="NCBI Taxonomy" id="318464"/>
    <lineage>
        <taxon>Bacteria</taxon>
        <taxon>Bacillati</taxon>
        <taxon>Bacillota</taxon>
        <taxon>Clostridia</taxon>
        <taxon>Eubacteriales</taxon>
        <taxon>Clostridiaceae</taxon>
        <taxon>Clostridium</taxon>
    </lineage>
</organism>
<dbReference type="GO" id="GO:0045892">
    <property type="term" value="P:negative regulation of DNA-templated transcription"/>
    <property type="evidence" value="ECO:0007669"/>
    <property type="project" value="TreeGrafter"/>
</dbReference>
<keyword evidence="3" id="KW-0804">Transcription</keyword>
<name>A0A927ZJ68_9CLOT</name>
<dbReference type="EMBL" id="SVCM01000019">
    <property type="protein sequence ID" value="MBE6058874.1"/>
    <property type="molecule type" value="Genomic_DNA"/>
</dbReference>
<dbReference type="PANTHER" id="PTHR44846">
    <property type="entry name" value="MANNOSYL-D-GLYCERATE TRANSPORT/METABOLISM SYSTEM REPRESSOR MNGR-RELATED"/>
    <property type="match status" value="1"/>
</dbReference>
<dbReference type="InterPro" id="IPR050679">
    <property type="entry name" value="Bact_HTH_transcr_reg"/>
</dbReference>
<keyword evidence="2" id="KW-0238">DNA-binding</keyword>
<dbReference type="SUPFAM" id="SSF46785">
    <property type="entry name" value="Winged helix' DNA-binding domain"/>
    <property type="match status" value="1"/>
</dbReference>
<dbReference type="InterPro" id="IPR000524">
    <property type="entry name" value="Tscrpt_reg_HTH_GntR"/>
</dbReference>
<dbReference type="GO" id="GO:0003700">
    <property type="term" value="F:DNA-binding transcription factor activity"/>
    <property type="evidence" value="ECO:0007669"/>
    <property type="project" value="InterPro"/>
</dbReference>
<sequence>MKIEIYRKDNIMDNSLLLNREKLMEKIQCYIIENNLFPNTKLPSEREFCSMWDCNRTTLKKAIDQLINHGKLYKKKGSGTFLSEPKLEKNLQNLNSFHEFIDENSLNLSTKLLSLKLLNDNTLAYENLKENSNNNLCELIRLRSVDSVPFAIENSYLSSKYYDELIRKDFEKTSLYEVLKKDFNLNLKSGWEEISMTYATALESELLKVEEGFPLFYLKGTVLEKKGFPVEFFYSVIRADRVKLKSVLTR</sequence>
<protein>
    <submittedName>
        <fullName evidence="5">GntR family transcriptional regulator</fullName>
    </submittedName>
</protein>
<dbReference type="InterPro" id="IPR028978">
    <property type="entry name" value="Chorismate_lyase_/UTRA_dom_sf"/>
</dbReference>
<comment type="caution">
    <text evidence="5">The sequence shown here is derived from an EMBL/GenBank/DDBJ whole genome shotgun (WGS) entry which is preliminary data.</text>
</comment>
<dbReference type="SMART" id="SM00345">
    <property type="entry name" value="HTH_GNTR"/>
    <property type="match status" value="1"/>
</dbReference>
<dbReference type="PRINTS" id="PR00035">
    <property type="entry name" value="HTHGNTR"/>
</dbReference>
<dbReference type="GO" id="GO:0003677">
    <property type="term" value="F:DNA binding"/>
    <property type="evidence" value="ECO:0007669"/>
    <property type="project" value="UniProtKB-KW"/>
</dbReference>
<keyword evidence="1" id="KW-0805">Transcription regulation</keyword>
<evidence type="ECO:0000259" key="4">
    <source>
        <dbReference type="PROSITE" id="PS50949"/>
    </source>
</evidence>
<dbReference type="Proteomes" id="UP000768462">
    <property type="component" value="Unassembled WGS sequence"/>
</dbReference>
<dbReference type="SMART" id="SM00866">
    <property type="entry name" value="UTRA"/>
    <property type="match status" value="1"/>
</dbReference>
<proteinExistence type="predicted"/>
<evidence type="ECO:0000256" key="1">
    <source>
        <dbReference type="ARBA" id="ARBA00023015"/>
    </source>
</evidence>
<feature type="domain" description="HTH gntR-type" evidence="4">
    <location>
        <begin position="17"/>
        <end position="85"/>
    </location>
</feature>
<dbReference type="CDD" id="cd07377">
    <property type="entry name" value="WHTH_GntR"/>
    <property type="match status" value="1"/>
</dbReference>
<evidence type="ECO:0000256" key="3">
    <source>
        <dbReference type="ARBA" id="ARBA00023163"/>
    </source>
</evidence>
<dbReference type="InterPro" id="IPR011663">
    <property type="entry name" value="UTRA"/>
</dbReference>
<dbReference type="Pfam" id="PF07702">
    <property type="entry name" value="UTRA"/>
    <property type="match status" value="1"/>
</dbReference>
<dbReference type="InterPro" id="IPR036390">
    <property type="entry name" value="WH_DNA-bd_sf"/>
</dbReference>
<dbReference type="Gene3D" id="1.10.10.10">
    <property type="entry name" value="Winged helix-like DNA-binding domain superfamily/Winged helix DNA-binding domain"/>
    <property type="match status" value="1"/>
</dbReference>
<dbReference type="Gene3D" id="3.40.1410.10">
    <property type="entry name" value="Chorismate lyase-like"/>
    <property type="match status" value="1"/>
</dbReference>